<reference evidence="7 8" key="1">
    <citation type="submission" date="2017-08" db="EMBL/GenBank/DDBJ databases">
        <title>Genomes of Fischerella (Mastigocladus) sp. strains.</title>
        <authorList>
            <person name="Miller S.R."/>
        </authorList>
    </citation>
    <scope>NUCLEOTIDE SEQUENCE [LARGE SCALE GENOMIC DNA]</scope>
    <source>
        <strain evidence="7 8">CCMEE 5323</strain>
    </source>
</reference>
<feature type="transmembrane region" description="Helical" evidence="6">
    <location>
        <begin position="36"/>
        <end position="58"/>
    </location>
</feature>
<evidence type="ECO:0000313" key="8">
    <source>
        <dbReference type="Proteomes" id="UP000235036"/>
    </source>
</evidence>
<keyword evidence="5 6" id="KW-0472">Membrane</keyword>
<gene>
    <name evidence="7" type="ORF">CEN44_09510</name>
</gene>
<evidence type="ECO:0000313" key="7">
    <source>
        <dbReference type="EMBL" id="PLZ91022.1"/>
    </source>
</evidence>
<feature type="transmembrane region" description="Helical" evidence="6">
    <location>
        <begin position="129"/>
        <end position="149"/>
    </location>
</feature>
<evidence type="ECO:0000256" key="6">
    <source>
        <dbReference type="SAM" id="Phobius"/>
    </source>
</evidence>
<dbReference type="GO" id="GO:0005886">
    <property type="term" value="C:plasma membrane"/>
    <property type="evidence" value="ECO:0007669"/>
    <property type="project" value="UniProtKB-SubCell"/>
</dbReference>
<sequence>MDIDNFRLSKDSTQKRLITKLNNCFQRDRVVRNLEFFQDFIIISLCLGLFCVMLIRLVDMFSSFLHPLDLRQVTSDILFILILVELFRLLIDYLQAQSISVGAAVEITIVSALREVILRGVLEINRDQIFGISVFLVVLAGILVALPWMSRFFEQVRIASPQTTEQTTLLSEKSLTSD</sequence>
<dbReference type="Proteomes" id="UP000235036">
    <property type="component" value="Unassembled WGS sequence"/>
</dbReference>
<comment type="subcellular location">
    <subcellularLocation>
        <location evidence="1">Cell membrane</location>
        <topology evidence="1">Multi-pass membrane protein</topology>
    </subcellularLocation>
</comment>
<dbReference type="EMBL" id="NRQW01000195">
    <property type="protein sequence ID" value="PLZ91022.1"/>
    <property type="molecule type" value="Genomic_DNA"/>
</dbReference>
<feature type="transmembrane region" description="Helical" evidence="6">
    <location>
        <begin position="70"/>
        <end position="91"/>
    </location>
</feature>
<protein>
    <submittedName>
        <fullName evidence="7">Uncharacterized protein</fullName>
    </submittedName>
</protein>
<dbReference type="Pfam" id="PF06146">
    <property type="entry name" value="PsiE"/>
    <property type="match status" value="1"/>
</dbReference>
<dbReference type="AlphaFoldDB" id="A0A2N6K4I1"/>
<evidence type="ECO:0000256" key="5">
    <source>
        <dbReference type="ARBA" id="ARBA00023136"/>
    </source>
</evidence>
<accession>A0A2N6K4I1</accession>
<organism evidence="7 8">
    <name type="scientific">Fischerella muscicola CCMEE 5323</name>
    <dbReference type="NCBI Taxonomy" id="2019572"/>
    <lineage>
        <taxon>Bacteria</taxon>
        <taxon>Bacillati</taxon>
        <taxon>Cyanobacteriota</taxon>
        <taxon>Cyanophyceae</taxon>
        <taxon>Nostocales</taxon>
        <taxon>Hapalosiphonaceae</taxon>
        <taxon>Fischerella</taxon>
    </lineage>
</organism>
<dbReference type="RefSeq" id="WP_016867614.1">
    <property type="nucleotide sequence ID" value="NZ_CAWNVR010000284.1"/>
</dbReference>
<keyword evidence="2" id="KW-1003">Cell membrane</keyword>
<proteinExistence type="predicted"/>
<evidence type="ECO:0000256" key="1">
    <source>
        <dbReference type="ARBA" id="ARBA00004651"/>
    </source>
</evidence>
<dbReference type="InterPro" id="IPR020948">
    <property type="entry name" value="P_starv_induced_PsiE-like"/>
</dbReference>
<evidence type="ECO:0000256" key="2">
    <source>
        <dbReference type="ARBA" id="ARBA00022475"/>
    </source>
</evidence>
<evidence type="ECO:0000256" key="3">
    <source>
        <dbReference type="ARBA" id="ARBA00022692"/>
    </source>
</evidence>
<name>A0A2N6K4I1_FISMU</name>
<keyword evidence="8" id="KW-1185">Reference proteome</keyword>
<keyword evidence="3 6" id="KW-0812">Transmembrane</keyword>
<comment type="caution">
    <text evidence="7">The sequence shown here is derived from an EMBL/GenBank/DDBJ whole genome shotgun (WGS) entry which is preliminary data.</text>
</comment>
<evidence type="ECO:0000256" key="4">
    <source>
        <dbReference type="ARBA" id="ARBA00022989"/>
    </source>
</evidence>
<keyword evidence="4 6" id="KW-1133">Transmembrane helix</keyword>